<dbReference type="InterPro" id="IPR019224">
    <property type="entry name" value="DUF2148"/>
</dbReference>
<evidence type="ECO:0000313" key="5">
    <source>
        <dbReference type="EMBL" id="MCA4522245.1"/>
    </source>
</evidence>
<reference evidence="6 7" key="2">
    <citation type="submission" date="2018-08" db="EMBL/GenBank/DDBJ databases">
        <title>A genome reference for cultivated species of the human gut microbiota.</title>
        <authorList>
            <person name="Zou Y."/>
            <person name="Xue W."/>
            <person name="Luo G."/>
        </authorList>
    </citation>
    <scope>NUCLEOTIDE SEQUENCE [LARGE SCALE GENOMIC DNA]</scope>
    <source>
        <strain evidence="6 7">AF39-6AC</strain>
    </source>
</reference>
<accession>A0A412JQB1</accession>
<feature type="domain" description="DUF2148" evidence="1">
    <location>
        <begin position="106"/>
        <end position="172"/>
    </location>
</feature>
<dbReference type="Pfam" id="PF09918">
    <property type="entry name" value="DUF2148"/>
    <property type="match status" value="1"/>
</dbReference>
<evidence type="ECO:0000313" key="7">
    <source>
        <dbReference type="Proteomes" id="UP000284417"/>
    </source>
</evidence>
<proteinExistence type="predicted"/>
<protein>
    <submittedName>
        <fullName evidence="5">DUF2148 domain-containing protein</fullName>
    </submittedName>
    <submittedName>
        <fullName evidence="6">Ferredoxin</fullName>
    </submittedName>
</protein>
<dbReference type="AlphaFoldDB" id="A0A412JQB1"/>
<evidence type="ECO:0000313" key="4">
    <source>
        <dbReference type="EMBL" id="KAB6420528.1"/>
    </source>
</evidence>
<evidence type="ECO:0000313" key="9">
    <source>
        <dbReference type="Proteomes" id="UP000435059"/>
    </source>
</evidence>
<keyword evidence="9" id="KW-1185">Reference proteome</keyword>
<sequence>MILNERDARHEHVLQVARQMMTAARTAPKGKGIDIIEVALITDEEIKQLSDTMIAMVEEHGMKFFLRDADNILSAECVVLIGTREQTQGLNCGHCGFTTCDGRTGGVPCALNSIDVGIAIGSACAMAADLRVDTRVMFSAGLAAQRLNWLKDCKMVMAIPVSASSKNPFFDRKPKQETNS</sequence>
<dbReference type="Proteomes" id="UP000284417">
    <property type="component" value="Unassembled WGS sequence"/>
</dbReference>
<reference evidence="8" key="1">
    <citation type="journal article" date="2018" name="J. Anim. Genet.">
        <title>Acquired interbacterial defense systems protect against interspecies antagonism in the human gut microbiome.</title>
        <authorList>
            <person name="Ross B.D."/>
            <person name="Verster A.J."/>
            <person name="Radey M.C."/>
            <person name="Schmidtke D.T."/>
            <person name="Pope C.E."/>
            <person name="Hoffman L.R."/>
            <person name="Hajjar A."/>
            <person name="Peterson S.B."/>
            <person name="Borenstein E."/>
            <person name="Mougous J."/>
        </authorList>
    </citation>
    <scope>NUCLEOTIDE SEQUENCE [LARGE SCALE GENOMIC DNA]</scope>
    <source>
        <strain evidence="8">H204</strain>
    </source>
</reference>
<reference evidence="2" key="5">
    <citation type="submission" date="2019-09" db="EMBL/GenBank/DDBJ databases">
        <authorList>
            <person name="Ross B.D."/>
            <person name="Verster A.J."/>
            <person name="Radey M.C."/>
            <person name="Schmidtke D.T."/>
            <person name="Pope C.E."/>
            <person name="Hoffman L.R."/>
            <person name="Hajjar A.M."/>
            <person name="Peterson S.B."/>
            <person name="Borenstein E."/>
            <person name="Mougous J.D."/>
        </authorList>
    </citation>
    <scope>NUCLEOTIDE SEQUENCE</scope>
    <source>
        <strain evidence="2">H204</strain>
    </source>
</reference>
<dbReference type="EMBL" id="WDCG01000025">
    <property type="protein sequence ID" value="KAB6420528.1"/>
    <property type="molecule type" value="Genomic_DNA"/>
</dbReference>
<gene>
    <name evidence="6" type="ORF">DW042_07790</name>
    <name evidence="2" type="ORF">F6S82_05490</name>
    <name evidence="3" type="ORF">GA574_23875</name>
    <name evidence="4" type="ORF">GAZ26_19020</name>
    <name evidence="5" type="ORF">LDZ35_03340</name>
</gene>
<name>A0A412JQB1_9BACE</name>
<dbReference type="Proteomes" id="UP001197958">
    <property type="component" value="Unassembled WGS sequence"/>
</dbReference>
<reference evidence="9 10" key="4">
    <citation type="journal article" date="2019" name="Nat. Med.">
        <title>A library of human gut bacterial isolates paired with longitudinal multiomics data enables mechanistic microbiome research.</title>
        <authorList>
            <person name="Poyet M."/>
            <person name="Groussin M."/>
            <person name="Gibbons S.M."/>
            <person name="Avila-Pacheco J."/>
            <person name="Jiang X."/>
            <person name="Kearney S.M."/>
            <person name="Perrotta A.R."/>
            <person name="Berdy B."/>
            <person name="Zhao S."/>
            <person name="Lieberman T.D."/>
            <person name="Swanson P.K."/>
            <person name="Smith M."/>
            <person name="Roesemann S."/>
            <person name="Alexander J.E."/>
            <person name="Rich S.A."/>
            <person name="Livny J."/>
            <person name="Vlamakis H."/>
            <person name="Clish C."/>
            <person name="Bullock K."/>
            <person name="Deik A."/>
            <person name="Scott J."/>
            <person name="Pierce K.A."/>
            <person name="Xavier R.J."/>
            <person name="Alm E.J."/>
        </authorList>
    </citation>
    <scope>NUCLEOTIDE SEQUENCE [LARGE SCALE GENOMIC DNA]</scope>
    <source>
        <strain evidence="4 10">BIOML-A7</strain>
        <strain evidence="3 9">BIOML-A74</strain>
    </source>
</reference>
<dbReference type="EMBL" id="WDES01000057">
    <property type="protein sequence ID" value="KAB6081663.1"/>
    <property type="molecule type" value="Genomic_DNA"/>
</dbReference>
<evidence type="ECO:0000259" key="1">
    <source>
        <dbReference type="Pfam" id="PF09918"/>
    </source>
</evidence>
<dbReference type="InterPro" id="IPR000415">
    <property type="entry name" value="Nitroreductase-like"/>
</dbReference>
<dbReference type="Gene3D" id="3.40.109.10">
    <property type="entry name" value="NADH Oxidase"/>
    <property type="match status" value="1"/>
</dbReference>
<dbReference type="EMBL" id="QROC01000008">
    <property type="protein sequence ID" value="RHK99099.1"/>
    <property type="molecule type" value="Genomic_DNA"/>
</dbReference>
<evidence type="ECO:0000313" key="3">
    <source>
        <dbReference type="EMBL" id="KAB6081663.1"/>
    </source>
</evidence>
<organism evidence="6 7">
    <name type="scientific">Bacteroides xylanisolvens</name>
    <dbReference type="NCBI Taxonomy" id="371601"/>
    <lineage>
        <taxon>Bacteria</taxon>
        <taxon>Pseudomonadati</taxon>
        <taxon>Bacteroidota</taxon>
        <taxon>Bacteroidia</taxon>
        <taxon>Bacteroidales</taxon>
        <taxon>Bacteroidaceae</taxon>
        <taxon>Bacteroides</taxon>
    </lineage>
</organism>
<dbReference type="SUPFAM" id="SSF55469">
    <property type="entry name" value="FMN-dependent nitroreductase-like"/>
    <property type="match status" value="1"/>
</dbReference>
<dbReference type="Proteomes" id="UP000435059">
    <property type="component" value="Unassembled WGS sequence"/>
</dbReference>
<dbReference type="RefSeq" id="WP_118407558.1">
    <property type="nucleotide sequence ID" value="NZ_AP031409.1"/>
</dbReference>
<dbReference type="EMBL" id="JAIWWW010000006">
    <property type="protein sequence ID" value="MCA4522245.1"/>
    <property type="molecule type" value="Genomic_DNA"/>
</dbReference>
<evidence type="ECO:0000313" key="10">
    <source>
        <dbReference type="Proteomes" id="UP000471447"/>
    </source>
</evidence>
<comment type="caution">
    <text evidence="6">The sequence shown here is derived from an EMBL/GenBank/DDBJ whole genome shotgun (WGS) entry which is preliminary data.</text>
</comment>
<reference evidence="2" key="3">
    <citation type="journal article" date="2019" name="bioRxiv">
        <title>Acquired interbacterial defense systems protect against interspecies antagonism in the human gut microbiome.</title>
        <authorList>
            <person name="Ross B.D."/>
            <person name="Verster A.J."/>
            <person name="Radey M.C."/>
            <person name="Schmidtke D.T."/>
            <person name="Pope C.E."/>
            <person name="Hoffman L.R."/>
            <person name="Hajjar A.M."/>
            <person name="Peterson S.B."/>
            <person name="Borenstein E."/>
            <person name="Mougous J.D."/>
        </authorList>
    </citation>
    <scope>NUCLEOTIDE SEQUENCE</scope>
    <source>
        <strain evidence="2">H204</strain>
    </source>
</reference>
<dbReference type="Proteomes" id="UP000327007">
    <property type="component" value="Unassembled WGS sequence"/>
</dbReference>
<dbReference type="PANTHER" id="PTHR40101">
    <property type="entry name" value="CONSERVED PROTEIN"/>
    <property type="match status" value="1"/>
</dbReference>
<dbReference type="GO" id="GO:0016491">
    <property type="term" value="F:oxidoreductase activity"/>
    <property type="evidence" value="ECO:0007669"/>
    <property type="project" value="InterPro"/>
</dbReference>
<dbReference type="Proteomes" id="UP000471447">
    <property type="component" value="Unassembled WGS sequence"/>
</dbReference>
<dbReference type="PANTHER" id="PTHR40101:SF1">
    <property type="entry name" value="4FE-4S DOMAIN-CONTAINING PROTEIN"/>
    <property type="match status" value="1"/>
</dbReference>
<evidence type="ECO:0000313" key="2">
    <source>
        <dbReference type="EMBL" id="KAA9048284.1"/>
    </source>
</evidence>
<evidence type="ECO:0000313" key="6">
    <source>
        <dbReference type="EMBL" id="RHK99099.1"/>
    </source>
</evidence>
<evidence type="ECO:0000313" key="8">
    <source>
        <dbReference type="Proteomes" id="UP000327007"/>
    </source>
</evidence>
<dbReference type="EMBL" id="VYQC01000003">
    <property type="protein sequence ID" value="KAA9048284.1"/>
    <property type="molecule type" value="Genomic_DNA"/>
</dbReference>
<reference evidence="5" key="6">
    <citation type="submission" date="2023-08" db="EMBL/GenBank/DDBJ databases">
        <title>Mucin Metabolism Genes Underlie the Key Renovations of Bacteroides xylanisolvens Genomes in Captive Great Apes.</title>
        <authorList>
            <person name="Nishida A.H."/>
        </authorList>
    </citation>
    <scope>NUCLEOTIDE SEQUENCE</scope>
    <source>
        <strain evidence="5">P19.10B</strain>
    </source>
</reference>